<gene>
    <name evidence="2" type="ORF">D917_00792</name>
</gene>
<evidence type="ECO:0000313" key="3">
    <source>
        <dbReference type="Proteomes" id="UP000243006"/>
    </source>
</evidence>
<accession>A0A1Y3E8W9</accession>
<protein>
    <submittedName>
        <fullName evidence="2">Uncharacterized protein</fullName>
    </submittedName>
</protein>
<name>A0A1Y3E8W9_9BILA</name>
<keyword evidence="1" id="KW-0812">Transmembrane</keyword>
<dbReference type="EMBL" id="LVZM01023325">
    <property type="protein sequence ID" value="OUC40069.1"/>
    <property type="molecule type" value="Genomic_DNA"/>
</dbReference>
<dbReference type="AlphaFoldDB" id="A0A1Y3E8W9"/>
<sequence>MVVVNKYEVAQLRKGKEAAMVFRLGDILAVTCQQIAGMRRFVLFISVLMRSRGYSLCILLITSSTSITLLAFIVLFPIYAYLTSSLYFCTEFATVRALQPQQQHYQ</sequence>
<proteinExistence type="predicted"/>
<feature type="transmembrane region" description="Helical" evidence="1">
    <location>
        <begin position="54"/>
        <end position="82"/>
    </location>
</feature>
<evidence type="ECO:0000313" key="2">
    <source>
        <dbReference type="EMBL" id="OUC40069.1"/>
    </source>
</evidence>
<dbReference type="Proteomes" id="UP000243006">
    <property type="component" value="Unassembled WGS sequence"/>
</dbReference>
<organism evidence="2 3">
    <name type="scientific">Trichinella nativa</name>
    <dbReference type="NCBI Taxonomy" id="6335"/>
    <lineage>
        <taxon>Eukaryota</taxon>
        <taxon>Metazoa</taxon>
        <taxon>Ecdysozoa</taxon>
        <taxon>Nematoda</taxon>
        <taxon>Enoplea</taxon>
        <taxon>Dorylaimia</taxon>
        <taxon>Trichinellida</taxon>
        <taxon>Trichinellidae</taxon>
        <taxon>Trichinella</taxon>
    </lineage>
</organism>
<comment type="caution">
    <text evidence="2">The sequence shown here is derived from an EMBL/GenBank/DDBJ whole genome shotgun (WGS) entry which is preliminary data.</text>
</comment>
<reference evidence="2 3" key="1">
    <citation type="submission" date="2015-04" db="EMBL/GenBank/DDBJ databases">
        <title>Draft genome of the roundworm Trichinella nativa.</title>
        <authorList>
            <person name="Mitreva M."/>
        </authorList>
    </citation>
    <scope>NUCLEOTIDE SEQUENCE [LARGE SCALE GENOMIC DNA]</scope>
    <source>
        <strain evidence="2 3">ISS45</strain>
    </source>
</reference>
<keyword evidence="1" id="KW-0472">Membrane</keyword>
<keyword evidence="1" id="KW-1133">Transmembrane helix</keyword>
<evidence type="ECO:0000256" key="1">
    <source>
        <dbReference type="SAM" id="Phobius"/>
    </source>
</evidence>